<organism evidence="1 2">
    <name type="scientific">Synechococcus phage S-H34</name>
    <dbReference type="NCBI Taxonomy" id="2718942"/>
    <lineage>
        <taxon>Viruses</taxon>
        <taxon>Duplodnaviria</taxon>
        <taxon>Heunggongvirae</taxon>
        <taxon>Uroviricota</taxon>
        <taxon>Caudoviricetes</taxon>
        <taxon>Pantevenvirales</taxon>
        <taxon>Kyanoviridae</taxon>
        <taxon>Makaravirus</taxon>
        <taxon>Makaravirus thirtyfour</taxon>
    </lineage>
</organism>
<dbReference type="CDD" id="cd01029">
    <property type="entry name" value="TOPRIM_primases"/>
    <property type="match status" value="1"/>
</dbReference>
<dbReference type="GeneID" id="77946754"/>
<dbReference type="RefSeq" id="YP_010670544.1">
    <property type="nucleotide sequence ID" value="NC_070965.1"/>
</dbReference>
<dbReference type="InterPro" id="IPR046392">
    <property type="entry name" value="PRIMASE_T4"/>
</dbReference>
<keyword evidence="2" id="KW-1185">Reference proteome</keyword>
<accession>A0A6G8R6V5</accession>
<dbReference type="EMBL" id="MT162467">
    <property type="protein sequence ID" value="QIN97122.1"/>
    <property type="molecule type" value="Genomic_DNA"/>
</dbReference>
<evidence type="ECO:0000313" key="1">
    <source>
        <dbReference type="EMBL" id="QIN97122.1"/>
    </source>
</evidence>
<sequence length="333" mass="38753">MFTEIKYLNMLSPRLEQFKRKKDFLWNFRCPVCGDSQKHRNKARGFVFQVKGDLIYKCHNCQLSLPLAKFIEIMDPMLYKEYKLEKFKENNTARQLKPKVDMRKVKKVVSAKPTFKVDHLRDLETIDSLNNSHPAKEYLLNRKLPTEALYYTEKFKEWTNSVKPGAFEDLKYDEPRIIIPFRDKDGTVFGFQGRSLSSTGLRYITILLEEDRTKIFGLERVDTTKRVFVVEGPFDSLLLDNAVAMAGADVSLLGNTLGKDVVYVYDNEPRNKQITARIQKHIKAGEQVVIWPREVKEKDVNDMVLAGRDVNSVVKSNVYHGLKSTLKFNEWKK</sequence>
<proteinExistence type="inferred from homology"/>
<evidence type="ECO:0000313" key="2">
    <source>
        <dbReference type="Proteomes" id="UP000501900"/>
    </source>
</evidence>
<dbReference type="Gene3D" id="3.40.1360.10">
    <property type="match status" value="1"/>
</dbReference>
<dbReference type="InterPro" id="IPR034154">
    <property type="entry name" value="TOPRIM_DnaG/twinkle"/>
</dbReference>
<dbReference type="KEGG" id="vg:77946754"/>
<dbReference type="HAMAP" id="MF_04157">
    <property type="entry name" value="PRIMASE_T4"/>
    <property type="match status" value="1"/>
</dbReference>
<name>A0A6G8R6V5_9CAUD</name>
<dbReference type="SUPFAM" id="SSF56731">
    <property type="entry name" value="DNA primase core"/>
    <property type="match status" value="1"/>
</dbReference>
<reference evidence="1 2" key="1">
    <citation type="submission" date="2020-03" db="EMBL/GenBank/DDBJ databases">
        <title>The Isolation and Genome Sequence of a Novel Cyanophage S-H34 from the Huanghai Sea, China.</title>
        <authorList>
            <person name="Jiang T."/>
        </authorList>
    </citation>
    <scope>NUCLEOTIDE SEQUENCE [LARGE SCALE GENOMIC DNA]</scope>
</reference>
<protein>
    <submittedName>
        <fullName evidence="1">DNA primase</fullName>
    </submittedName>
</protein>
<dbReference type="Proteomes" id="UP000501900">
    <property type="component" value="Genome"/>
</dbReference>